<dbReference type="InterPro" id="IPR057326">
    <property type="entry name" value="KR_dom"/>
</dbReference>
<dbReference type="PANTHER" id="PTHR44196:SF1">
    <property type="entry name" value="DEHYDROGENASE_REDUCTASE SDR FAMILY MEMBER 7B"/>
    <property type="match status" value="1"/>
</dbReference>
<evidence type="ECO:0000313" key="4">
    <source>
        <dbReference type="EMBL" id="MCK8784348.1"/>
    </source>
</evidence>
<dbReference type="RefSeq" id="WP_248666472.1">
    <property type="nucleotide sequence ID" value="NZ_JALPRX010000029.1"/>
</dbReference>
<dbReference type="Pfam" id="PF00106">
    <property type="entry name" value="adh_short"/>
    <property type="match status" value="1"/>
</dbReference>
<keyword evidence="5" id="KW-1185">Reference proteome</keyword>
<dbReference type="PRINTS" id="PR00081">
    <property type="entry name" value="GDHRDH"/>
</dbReference>
<dbReference type="CDD" id="cd05233">
    <property type="entry name" value="SDR_c"/>
    <property type="match status" value="1"/>
</dbReference>
<dbReference type="AlphaFoldDB" id="A0A9X2BT79"/>
<evidence type="ECO:0000256" key="1">
    <source>
        <dbReference type="ARBA" id="ARBA00006484"/>
    </source>
</evidence>
<dbReference type="GO" id="GO:0016020">
    <property type="term" value="C:membrane"/>
    <property type="evidence" value="ECO:0007669"/>
    <property type="project" value="TreeGrafter"/>
</dbReference>
<keyword evidence="2" id="KW-0560">Oxidoreductase</keyword>
<reference evidence="4" key="1">
    <citation type="submission" date="2022-04" db="EMBL/GenBank/DDBJ databases">
        <title>Roseomonas acroporae sp. nov., isolated from coral Acropora digitifera.</title>
        <authorList>
            <person name="Sun H."/>
        </authorList>
    </citation>
    <scope>NUCLEOTIDE SEQUENCE</scope>
    <source>
        <strain evidence="4">NAR14</strain>
    </source>
</reference>
<dbReference type="GO" id="GO:0016491">
    <property type="term" value="F:oxidoreductase activity"/>
    <property type="evidence" value="ECO:0007669"/>
    <property type="project" value="UniProtKB-KW"/>
</dbReference>
<dbReference type="InterPro" id="IPR036291">
    <property type="entry name" value="NAD(P)-bd_dom_sf"/>
</dbReference>
<dbReference type="EMBL" id="JALPRX010000029">
    <property type="protein sequence ID" value="MCK8784348.1"/>
    <property type="molecule type" value="Genomic_DNA"/>
</dbReference>
<dbReference type="PANTHER" id="PTHR44196">
    <property type="entry name" value="DEHYDROGENASE/REDUCTASE SDR FAMILY MEMBER 7B"/>
    <property type="match status" value="1"/>
</dbReference>
<accession>A0A9X2BT79</accession>
<name>A0A9X2BT79_9PROT</name>
<comment type="similarity">
    <text evidence="1">Belongs to the short-chain dehydrogenases/reductases (SDR) family.</text>
</comment>
<evidence type="ECO:0000259" key="3">
    <source>
        <dbReference type="SMART" id="SM00822"/>
    </source>
</evidence>
<dbReference type="Gene3D" id="3.40.50.720">
    <property type="entry name" value="NAD(P)-binding Rossmann-like Domain"/>
    <property type="match status" value="1"/>
</dbReference>
<dbReference type="SMART" id="SM00822">
    <property type="entry name" value="PKS_KR"/>
    <property type="match status" value="1"/>
</dbReference>
<protein>
    <submittedName>
        <fullName evidence="4">SDR family NAD(P)-dependent oxidoreductase</fullName>
    </submittedName>
</protein>
<gene>
    <name evidence="4" type="ORF">M0638_08150</name>
</gene>
<evidence type="ECO:0000256" key="2">
    <source>
        <dbReference type="ARBA" id="ARBA00023002"/>
    </source>
</evidence>
<sequence>MSGDEWALVTGAGSGIGLAIAQALAARGTRLILVGRRPEVLHRAAASLPVEAMTVAADVATDAGIDAVSAALPASLGILVHSAGMFHHGPVAATTPGTWDRLFGVNVRGPLALTAACLPQLRRARGQVVFVNSTAGLGGSPGNGAYAATKQALRAAADVLRQEIAAEGIRVLSVYPGRTDTPMQVQVLQAENRPGGDVALLRPEYVADVVMAALSLPADAELGDLVIRPRRPGPP</sequence>
<comment type="caution">
    <text evidence="4">The sequence shown here is derived from an EMBL/GenBank/DDBJ whole genome shotgun (WGS) entry which is preliminary data.</text>
</comment>
<proteinExistence type="inferred from homology"/>
<organism evidence="4 5">
    <name type="scientific">Roseomonas acroporae</name>
    <dbReference type="NCBI Taxonomy" id="2937791"/>
    <lineage>
        <taxon>Bacteria</taxon>
        <taxon>Pseudomonadati</taxon>
        <taxon>Pseudomonadota</taxon>
        <taxon>Alphaproteobacteria</taxon>
        <taxon>Acetobacterales</taxon>
        <taxon>Roseomonadaceae</taxon>
        <taxon>Roseomonas</taxon>
    </lineage>
</organism>
<evidence type="ECO:0000313" key="5">
    <source>
        <dbReference type="Proteomes" id="UP001139516"/>
    </source>
</evidence>
<dbReference type="SUPFAM" id="SSF51735">
    <property type="entry name" value="NAD(P)-binding Rossmann-fold domains"/>
    <property type="match status" value="1"/>
</dbReference>
<dbReference type="InterPro" id="IPR002347">
    <property type="entry name" value="SDR_fam"/>
</dbReference>
<dbReference type="Proteomes" id="UP001139516">
    <property type="component" value="Unassembled WGS sequence"/>
</dbReference>
<feature type="domain" description="Ketoreductase" evidence="3">
    <location>
        <begin position="5"/>
        <end position="179"/>
    </location>
</feature>